<evidence type="ECO:0000256" key="8">
    <source>
        <dbReference type="ARBA" id="ARBA00040531"/>
    </source>
</evidence>
<keyword evidence="4" id="KW-0378">Hydrolase</keyword>
<feature type="compositionally biased region" description="Basic residues" evidence="10">
    <location>
        <begin position="128"/>
        <end position="143"/>
    </location>
</feature>
<feature type="region of interest" description="Disordered" evidence="10">
    <location>
        <begin position="253"/>
        <end position="313"/>
    </location>
</feature>
<dbReference type="InterPro" id="IPR012337">
    <property type="entry name" value="RNaseH-like_sf"/>
</dbReference>
<reference evidence="12" key="1">
    <citation type="submission" date="2022-07" db="EMBL/GenBank/DDBJ databases">
        <title>The genome of Lyophyllum shimeji provides insight into the initial evolution of ectomycorrhizal fungal genome.</title>
        <authorList>
            <person name="Kobayashi Y."/>
            <person name="Shibata T."/>
            <person name="Hirakawa H."/>
            <person name="Shigenobu S."/>
            <person name="Nishiyama T."/>
            <person name="Yamada A."/>
            <person name="Hasebe M."/>
            <person name="Kawaguchi M."/>
        </authorList>
    </citation>
    <scope>NUCLEOTIDE SEQUENCE</scope>
    <source>
        <strain evidence="12">AT787</strain>
    </source>
</reference>
<evidence type="ECO:0000256" key="7">
    <source>
        <dbReference type="ARBA" id="ARBA00023242"/>
    </source>
</evidence>
<comment type="subcellular location">
    <subcellularLocation>
        <location evidence="1">Nucleus</location>
    </subcellularLocation>
</comment>
<keyword evidence="13" id="KW-1185">Reference proteome</keyword>
<keyword evidence="5" id="KW-0269">Exonuclease</keyword>
<feature type="compositionally biased region" description="Acidic residues" evidence="10">
    <location>
        <begin position="327"/>
        <end position="355"/>
    </location>
</feature>
<evidence type="ECO:0000256" key="9">
    <source>
        <dbReference type="ARBA" id="ARBA00042761"/>
    </source>
</evidence>
<organism evidence="12 13">
    <name type="scientific">Lyophyllum shimeji</name>
    <name type="common">Hon-shimeji</name>
    <name type="synonym">Tricholoma shimeji</name>
    <dbReference type="NCBI Taxonomy" id="47721"/>
    <lineage>
        <taxon>Eukaryota</taxon>
        <taxon>Fungi</taxon>
        <taxon>Dikarya</taxon>
        <taxon>Basidiomycota</taxon>
        <taxon>Agaricomycotina</taxon>
        <taxon>Agaricomycetes</taxon>
        <taxon>Agaricomycetidae</taxon>
        <taxon>Agaricales</taxon>
        <taxon>Tricholomatineae</taxon>
        <taxon>Lyophyllaceae</taxon>
        <taxon>Lyophyllum</taxon>
    </lineage>
</organism>
<gene>
    <name evidence="12" type="ORF">LshimejAT787_2100570</name>
</gene>
<dbReference type="GO" id="GO:0006139">
    <property type="term" value="P:nucleobase-containing compound metabolic process"/>
    <property type="evidence" value="ECO:0007669"/>
    <property type="project" value="InterPro"/>
</dbReference>
<proteinExistence type="predicted"/>
<sequence length="880" mass="97385">MDVGLDDAFDAFDAFEYTETQLQAIDALERDYFTSSSAGTLSSAETNGPAATPRNTHSLEAPLVLGSPRQSAAVMSVEPTTASSTVRLDDSVARHYFEHDRFVFQNPPVAMPAVTPLVTSESEEPTTKRSRGRPKGSRNKKTLARLASEAADEGSFNDEEPPKVKRPRGRPPGTGAKQLTKKRETTSGGGQGRVGRPRKPKPTFGVRKLSGYSLNKGLVREIYIFIGFRAHIVRFIQRVAALPTFGPSYHQTVVTDTNDAPETHPGPRSAPAEVELPRSSPTALDPGHGATPSSATHPPATPPEIPASLAPETDPDQIIQDIMDSDSEDDEAQLMEDGLGEDEGDDDEDEEDVDKDNDGKGHRRPGIRPLAPLPPWLKDVFDACVEESSQRGPDREPPLYRDHKTFWFPRPANFFLLRDSIASPQQLYDYDIFLWDPMALTPDARLTFRSGMSLSALALMRSCFQHGMGAKQFSNALRVQHLQNYDRIHLQYLHTLAASPLLSHSQFNHTKFKPFLPFDDRSPDGFHGFIPSAQWLRDVYDQFIEEHADQFNQHTAMLTAKICGVDHSFKLTKHVAKVDGIQIFTGLLTLTNEMGQIRICNLVATKSHSQFVLALQQMRQSLEIYGHDQPSVIYTDSMNDKDFLEQCFPSLQQDVVPVEKFANLLPLQIPETFSISIKNTVTAINDAMRTILEHLPDDDGVDTIIIGLDAEWNVEVSQRGYVTGRGQTAILQVAHGTHIYILQIGHMLAGRELPLLLKQVLANPKILKVGCSVTADLKYLQEACQSSMPFVGGVNLGMFAKERFYVKSARIGLAELCATVLGKWLNKDVPERISTAWENDELTPAQVQYAALDAHASLEIYTTLASIPMPTPLPHCKGDP</sequence>
<dbReference type="PRINTS" id="PR00929">
    <property type="entry name" value="ATHOOK"/>
</dbReference>
<dbReference type="GO" id="GO:0008408">
    <property type="term" value="F:3'-5' exonuclease activity"/>
    <property type="evidence" value="ECO:0007669"/>
    <property type="project" value="InterPro"/>
</dbReference>
<feature type="domain" description="3'-5' exonuclease" evidence="11">
    <location>
        <begin position="714"/>
        <end position="865"/>
    </location>
</feature>
<keyword evidence="3" id="KW-0479">Metal-binding</keyword>
<feature type="region of interest" description="Disordered" evidence="10">
    <location>
        <begin position="327"/>
        <end position="371"/>
    </location>
</feature>
<evidence type="ECO:0000313" key="13">
    <source>
        <dbReference type="Proteomes" id="UP001063166"/>
    </source>
</evidence>
<evidence type="ECO:0000256" key="3">
    <source>
        <dbReference type="ARBA" id="ARBA00022723"/>
    </source>
</evidence>
<dbReference type="InterPro" id="IPR002562">
    <property type="entry name" value="3'-5'_exonuclease_dom"/>
</dbReference>
<name>A0A9P3UUM2_LYOSH</name>
<feature type="region of interest" description="Disordered" evidence="10">
    <location>
        <begin position="116"/>
        <end position="205"/>
    </location>
</feature>
<evidence type="ECO:0000256" key="4">
    <source>
        <dbReference type="ARBA" id="ARBA00022801"/>
    </source>
</evidence>
<evidence type="ECO:0000313" key="12">
    <source>
        <dbReference type="EMBL" id="GLB45297.1"/>
    </source>
</evidence>
<dbReference type="InterPro" id="IPR017956">
    <property type="entry name" value="AT_hook_DNA-bd_motif"/>
</dbReference>
<feature type="compositionally biased region" description="Acidic residues" evidence="10">
    <location>
        <begin position="150"/>
        <end position="159"/>
    </location>
</feature>
<dbReference type="Pfam" id="PF01612">
    <property type="entry name" value="DNA_pol_A_exo1"/>
    <property type="match status" value="1"/>
</dbReference>
<evidence type="ECO:0000256" key="10">
    <source>
        <dbReference type="SAM" id="MobiDB-lite"/>
    </source>
</evidence>
<accession>A0A9P3UUM2</accession>
<comment type="caution">
    <text evidence="12">The sequence shown here is derived from an EMBL/GenBank/DDBJ whole genome shotgun (WGS) entry which is preliminary data.</text>
</comment>
<dbReference type="GO" id="GO:0005634">
    <property type="term" value="C:nucleus"/>
    <property type="evidence" value="ECO:0007669"/>
    <property type="project" value="UniProtKB-SubCell"/>
</dbReference>
<dbReference type="InterPro" id="IPR036397">
    <property type="entry name" value="RNaseH_sf"/>
</dbReference>
<dbReference type="EMBL" id="BRPK01000021">
    <property type="protein sequence ID" value="GLB45297.1"/>
    <property type="molecule type" value="Genomic_DNA"/>
</dbReference>
<dbReference type="CDD" id="cd06141">
    <property type="entry name" value="WRN_exo"/>
    <property type="match status" value="1"/>
</dbReference>
<dbReference type="InterPro" id="IPR051132">
    <property type="entry name" value="3-5_Exonuclease_domain"/>
</dbReference>
<dbReference type="Gene3D" id="3.30.420.10">
    <property type="entry name" value="Ribonuclease H-like superfamily/Ribonuclease H"/>
    <property type="match status" value="1"/>
</dbReference>
<dbReference type="GO" id="GO:0003677">
    <property type="term" value="F:DNA binding"/>
    <property type="evidence" value="ECO:0007669"/>
    <property type="project" value="InterPro"/>
</dbReference>
<evidence type="ECO:0000256" key="5">
    <source>
        <dbReference type="ARBA" id="ARBA00022839"/>
    </source>
</evidence>
<keyword evidence="6" id="KW-0460">Magnesium</keyword>
<dbReference type="OrthoDB" id="1920326at2759"/>
<dbReference type="SUPFAM" id="SSF53098">
    <property type="entry name" value="Ribonuclease H-like"/>
    <property type="match status" value="1"/>
</dbReference>
<dbReference type="Proteomes" id="UP001063166">
    <property type="component" value="Unassembled WGS sequence"/>
</dbReference>
<dbReference type="AlphaFoldDB" id="A0A9P3UUM2"/>
<dbReference type="GO" id="GO:0046872">
    <property type="term" value="F:metal ion binding"/>
    <property type="evidence" value="ECO:0007669"/>
    <property type="project" value="UniProtKB-KW"/>
</dbReference>
<protein>
    <recommendedName>
        <fullName evidence="8">3'-5' exonuclease</fullName>
    </recommendedName>
    <alternativeName>
        <fullName evidence="9">Werner Syndrome-like exonuclease</fullName>
    </alternativeName>
</protein>
<evidence type="ECO:0000256" key="2">
    <source>
        <dbReference type="ARBA" id="ARBA00022722"/>
    </source>
</evidence>
<keyword evidence="2" id="KW-0540">Nuclease</keyword>
<dbReference type="PANTHER" id="PTHR13620">
    <property type="entry name" value="3-5 EXONUCLEASE"/>
    <property type="match status" value="1"/>
</dbReference>
<evidence type="ECO:0000259" key="11">
    <source>
        <dbReference type="Pfam" id="PF01612"/>
    </source>
</evidence>
<keyword evidence="7" id="KW-0539">Nucleus</keyword>
<evidence type="ECO:0000256" key="6">
    <source>
        <dbReference type="ARBA" id="ARBA00022842"/>
    </source>
</evidence>
<dbReference type="PANTHER" id="PTHR13620:SF109">
    <property type="entry name" value="3'-5' EXONUCLEASE"/>
    <property type="match status" value="1"/>
</dbReference>
<evidence type="ECO:0000256" key="1">
    <source>
        <dbReference type="ARBA" id="ARBA00004123"/>
    </source>
</evidence>